<proteinExistence type="inferred from homology"/>
<accession>A0A341BSP6</accession>
<dbReference type="GO" id="GO:0046983">
    <property type="term" value="F:protein dimerization activity"/>
    <property type="evidence" value="ECO:0007669"/>
    <property type="project" value="InterPro"/>
</dbReference>
<dbReference type="STRING" id="1706337.A0A341BSP6"/>
<evidence type="ECO:0000256" key="5">
    <source>
        <dbReference type="ARBA" id="ARBA00022989"/>
    </source>
</evidence>
<dbReference type="InterPro" id="IPR032394">
    <property type="entry name" value="Anoct_dimer"/>
</dbReference>
<dbReference type="InterPro" id="IPR007632">
    <property type="entry name" value="Anoctamin"/>
</dbReference>
<comment type="subcellular location">
    <subcellularLocation>
        <location evidence="1">Cell membrane</location>
        <topology evidence="1">Multi-pass membrane protein</topology>
    </subcellularLocation>
    <subcellularLocation>
        <location evidence="8">Membrane</location>
        <topology evidence="8">Multi-pass membrane protein</topology>
    </subcellularLocation>
</comment>
<dbReference type="InParanoid" id="A0A341BSP6"/>
<dbReference type="GeneID" id="112402812"/>
<evidence type="ECO:0000313" key="12">
    <source>
        <dbReference type="Proteomes" id="UP000252040"/>
    </source>
</evidence>
<evidence type="ECO:0000256" key="3">
    <source>
        <dbReference type="ARBA" id="ARBA00022475"/>
    </source>
</evidence>
<evidence type="ECO:0000256" key="2">
    <source>
        <dbReference type="ARBA" id="ARBA00009671"/>
    </source>
</evidence>
<dbReference type="Pfam" id="PF04547">
    <property type="entry name" value="Anoctamin"/>
    <property type="match status" value="1"/>
</dbReference>
<feature type="region of interest" description="Disordered" evidence="9">
    <location>
        <begin position="1"/>
        <end position="79"/>
    </location>
</feature>
<keyword evidence="3" id="KW-1003">Cell membrane</keyword>
<keyword evidence="6" id="KW-0472">Membrane</keyword>
<keyword evidence="7" id="KW-0325">Glycoprotein</keyword>
<evidence type="ECO:0000256" key="9">
    <source>
        <dbReference type="SAM" id="MobiDB-lite"/>
    </source>
</evidence>
<protein>
    <recommendedName>
        <fullName evidence="8">Anoctamin</fullName>
    </recommendedName>
</protein>
<evidence type="ECO:0000256" key="1">
    <source>
        <dbReference type="ARBA" id="ARBA00004651"/>
    </source>
</evidence>
<dbReference type="PANTHER" id="PTHR12308:SF87">
    <property type="entry name" value="ANOCTAMIN"/>
    <property type="match status" value="1"/>
</dbReference>
<dbReference type="InterPro" id="IPR049452">
    <property type="entry name" value="Anoctamin_TM"/>
</dbReference>
<evidence type="ECO:0000256" key="4">
    <source>
        <dbReference type="ARBA" id="ARBA00022692"/>
    </source>
</evidence>
<evidence type="ECO:0000259" key="11">
    <source>
        <dbReference type="Pfam" id="PF16178"/>
    </source>
</evidence>
<organism evidence="12 13">
    <name type="scientific">Neophocaena asiaeorientalis asiaeorientalis</name>
    <name type="common">Yangtze finless porpoise</name>
    <name type="synonym">Neophocaena phocaenoides subsp. asiaeorientalis</name>
    <dbReference type="NCBI Taxonomy" id="1706337"/>
    <lineage>
        <taxon>Eukaryota</taxon>
        <taxon>Metazoa</taxon>
        <taxon>Chordata</taxon>
        <taxon>Craniata</taxon>
        <taxon>Vertebrata</taxon>
        <taxon>Euteleostomi</taxon>
        <taxon>Mammalia</taxon>
        <taxon>Eutheria</taxon>
        <taxon>Laurasiatheria</taxon>
        <taxon>Artiodactyla</taxon>
        <taxon>Whippomorpha</taxon>
        <taxon>Cetacea</taxon>
        <taxon>Odontoceti</taxon>
        <taxon>Phocoenidae</taxon>
        <taxon>Neophocaena</taxon>
    </lineage>
</organism>
<dbReference type="Proteomes" id="UP000252040">
    <property type="component" value="Unplaced"/>
</dbReference>
<evidence type="ECO:0000256" key="6">
    <source>
        <dbReference type="ARBA" id="ARBA00023136"/>
    </source>
</evidence>
<sequence length="519" mass="56943">MRKEMQEPDLQRLLGRPPEPWPAVGGRVGGRRGGPAGLVEKFLAPAPAPGSSHPHSGPVAPRTAMVPRTRTGGRPSLRVPRQHLCPRLRKQHFPRLENRNRLPAREGGEAATPAAGVVTATPGAELARFLGRASHDSYFSSTQRHQAVAEILARTIYGKEKRAEMVMARLLTEGVYTAAFPLREGPCDLPEYQVPGADLNPPQLLYSYWACWGCWQKYQPLHRIQEDFGDKAAIYFAWKLKTWQQKRHLAGLQDTQIRQEQRRWEEDCELIEFKGQCDEYLEMVLQSRFITIFVAAFPPAPLFALLNNWVEIRPDTQKFCASTGGWWLSGPGCSCLKPLPTFLSCPLAGFPHGLHLGLPATSPVPVTPQPAVRLRQLHAGARTPCLPCLGQPHALQVQGFSRRSEESHPLLLEAAGCASGLHHRLRARGVLPGPHRLARARRASRPGYQDKARALPGQAGAGGRQGGATFVSCSMCNADNNPLCAPACHLSMDIWSPTALCSVSSLCDCALGGEVDMKE</sequence>
<dbReference type="RefSeq" id="XP_024605755.1">
    <property type="nucleotide sequence ID" value="XM_024749987.1"/>
</dbReference>
<name>A0A341BSP6_NEOAA</name>
<feature type="compositionally biased region" description="Gly residues" evidence="9">
    <location>
        <begin position="26"/>
        <end position="36"/>
    </location>
</feature>
<keyword evidence="4" id="KW-0812">Transmembrane</keyword>
<evidence type="ECO:0000256" key="7">
    <source>
        <dbReference type="ARBA" id="ARBA00023180"/>
    </source>
</evidence>
<feature type="compositionally biased region" description="Basic and acidic residues" evidence="9">
    <location>
        <begin position="1"/>
        <end position="10"/>
    </location>
</feature>
<dbReference type="PANTHER" id="PTHR12308">
    <property type="entry name" value="ANOCTAMIN"/>
    <property type="match status" value="1"/>
</dbReference>
<dbReference type="GO" id="GO:0005886">
    <property type="term" value="C:plasma membrane"/>
    <property type="evidence" value="ECO:0007669"/>
    <property type="project" value="UniProtKB-SubCell"/>
</dbReference>
<evidence type="ECO:0000259" key="10">
    <source>
        <dbReference type="Pfam" id="PF04547"/>
    </source>
</evidence>
<dbReference type="AlphaFoldDB" id="A0A341BSP6"/>
<feature type="domain" description="Anoctamin dimerisation" evidence="11">
    <location>
        <begin position="126"/>
        <end position="221"/>
    </location>
</feature>
<dbReference type="KEGG" id="nasi:112402812"/>
<evidence type="ECO:0000313" key="13">
    <source>
        <dbReference type="RefSeq" id="XP_024605755.1"/>
    </source>
</evidence>
<comment type="similarity">
    <text evidence="2 8">Belongs to the anoctamin family.</text>
</comment>
<evidence type="ECO:0000256" key="8">
    <source>
        <dbReference type="RuleBase" id="RU280814"/>
    </source>
</evidence>
<keyword evidence="5" id="KW-1133">Transmembrane helix</keyword>
<dbReference type="GO" id="GO:0005254">
    <property type="term" value="F:chloride channel activity"/>
    <property type="evidence" value="ECO:0007669"/>
    <property type="project" value="TreeGrafter"/>
</dbReference>
<keyword evidence="12" id="KW-1185">Reference proteome</keyword>
<gene>
    <name evidence="13" type="primary">LOC112402812</name>
</gene>
<feature type="compositionally biased region" description="Low complexity" evidence="9">
    <location>
        <begin position="49"/>
        <end position="61"/>
    </location>
</feature>
<dbReference type="Pfam" id="PF16178">
    <property type="entry name" value="Anoct_dimer"/>
    <property type="match status" value="1"/>
</dbReference>
<reference evidence="13" key="1">
    <citation type="submission" date="2025-08" db="UniProtKB">
        <authorList>
            <consortium name="RefSeq"/>
        </authorList>
    </citation>
    <scope>IDENTIFICATION</scope>
    <source>
        <tissue evidence="13">Meat</tissue>
    </source>
</reference>
<feature type="domain" description="Anoctamin transmembrane" evidence="10">
    <location>
        <begin position="253"/>
        <end position="321"/>
    </location>
</feature>